<dbReference type="RefSeq" id="WP_027448107.1">
    <property type="nucleotide sequence ID" value="NZ_AVPF01000034.1"/>
</dbReference>
<gene>
    <name evidence="2" type="ORF">N783_12890</name>
</gene>
<sequence>MKGNKIVFWDVICYIVFPLLVWNFIRDDIGDYYAMLLSSVPGILYTIIRFYYIRSLQFFGIFMLANLVLSTLVDVLSGSAINLLWNRVYFATGVGLFFLGSMVVKKPVALLFALDIMEMQGQPRKPLKEIFYKKKVFLVFQAITFVFVFREGLFVVWKAWLIKEYGVEAFDQALILRQVLSWVLTGVTVLGYLYVGKVMHDQSKRSIDPPAST</sequence>
<feature type="transmembrane region" description="Helical" evidence="1">
    <location>
        <begin position="32"/>
        <end position="52"/>
    </location>
</feature>
<evidence type="ECO:0000313" key="3">
    <source>
        <dbReference type="Proteomes" id="UP000030403"/>
    </source>
</evidence>
<dbReference type="AlphaFoldDB" id="A0A0A5G4Q3"/>
<dbReference type="STRING" id="1385511.GCA_000425225_00664"/>
<feature type="transmembrane region" description="Helical" evidence="1">
    <location>
        <begin position="59"/>
        <end position="82"/>
    </location>
</feature>
<evidence type="ECO:0000256" key="1">
    <source>
        <dbReference type="SAM" id="Phobius"/>
    </source>
</evidence>
<feature type="transmembrane region" description="Helical" evidence="1">
    <location>
        <begin position="7"/>
        <end position="26"/>
    </location>
</feature>
<dbReference type="Proteomes" id="UP000030403">
    <property type="component" value="Unassembled WGS sequence"/>
</dbReference>
<dbReference type="NCBIfam" id="NF041646">
    <property type="entry name" value="VC0807_fam"/>
    <property type="match status" value="1"/>
</dbReference>
<feature type="transmembrane region" description="Helical" evidence="1">
    <location>
        <begin position="135"/>
        <end position="155"/>
    </location>
</feature>
<accession>A0A0A5G4Q3</accession>
<feature type="transmembrane region" description="Helical" evidence="1">
    <location>
        <begin position="88"/>
        <end position="114"/>
    </location>
</feature>
<keyword evidence="3" id="KW-1185">Reference proteome</keyword>
<dbReference type="eggNOG" id="ENOG503096Z">
    <property type="taxonomic scope" value="Bacteria"/>
</dbReference>
<dbReference type="EMBL" id="AVPF01000034">
    <property type="protein sequence ID" value="KGX86055.1"/>
    <property type="molecule type" value="Genomic_DNA"/>
</dbReference>
<protein>
    <submittedName>
        <fullName evidence="2">Membrane protein</fullName>
    </submittedName>
</protein>
<organism evidence="2 3">
    <name type="scientific">Pontibacillus marinus BH030004 = DSM 16465</name>
    <dbReference type="NCBI Taxonomy" id="1385511"/>
    <lineage>
        <taxon>Bacteria</taxon>
        <taxon>Bacillati</taxon>
        <taxon>Bacillota</taxon>
        <taxon>Bacilli</taxon>
        <taxon>Bacillales</taxon>
        <taxon>Bacillaceae</taxon>
        <taxon>Pontibacillus</taxon>
    </lineage>
</organism>
<comment type="caution">
    <text evidence="2">The sequence shown here is derived from an EMBL/GenBank/DDBJ whole genome shotgun (WGS) entry which is preliminary data.</text>
</comment>
<name>A0A0A5G4Q3_9BACI</name>
<keyword evidence="1" id="KW-0812">Transmembrane</keyword>
<proteinExistence type="predicted"/>
<reference evidence="2 3" key="1">
    <citation type="submission" date="2013-08" db="EMBL/GenBank/DDBJ databases">
        <authorList>
            <person name="Huang J."/>
            <person name="Wang G."/>
        </authorList>
    </citation>
    <scope>NUCLEOTIDE SEQUENCE [LARGE SCALE GENOMIC DNA]</scope>
    <source>
        <strain evidence="2 3">BH030004</strain>
    </source>
</reference>
<evidence type="ECO:0000313" key="2">
    <source>
        <dbReference type="EMBL" id="KGX86055.1"/>
    </source>
</evidence>
<feature type="transmembrane region" description="Helical" evidence="1">
    <location>
        <begin position="175"/>
        <end position="195"/>
    </location>
</feature>
<keyword evidence="1" id="KW-1133">Transmembrane helix</keyword>
<keyword evidence="1" id="KW-0472">Membrane</keyword>